<dbReference type="EMBL" id="JAQOMS010000002">
    <property type="protein sequence ID" value="MDC2890227.1"/>
    <property type="molecule type" value="Genomic_DNA"/>
</dbReference>
<gene>
    <name evidence="1" type="ORF">PN838_17520</name>
</gene>
<accession>A0ABT5FGW2</accession>
<dbReference type="RefSeq" id="WP_272181472.1">
    <property type="nucleotide sequence ID" value="NZ_JAQOMS010000002.1"/>
</dbReference>
<sequence length="388" mass="42961">MSPSGEIWVAMTNGLFRVEVATKKLIPSGYNNQNVTSIKVSEGGIYVVLEENRIEFMGDSKSVPKLLFNVANNQTIYGFEVIDETNLVVATNYGLVAVKPDRTELLFKDILPSVMAAYLDINSVLWVTTGNALFQIESPLKDGSYPKIVQANFDVNQVLSFFVDSSQQIWLGTQNDGLFLQARNSSWIEAVTDSGSEGNSLSTIGTSVAAIDIDSAGDVWQGSNEGIAKLDWNNNITTYYPLGMMHDGISSQISVIEIDSGDDVWVGYRNGPLAKFNAKTKMFESQTSDLKLFITDIIELNADTLLFTTRSNGVFTFDKTDKKLDQFSTKTVTDPSWITNRFQTSLKVTDELVWLGSFDSGLFLFNISQKTVEKHFGKSETAPFLLQI</sequence>
<dbReference type="InterPro" id="IPR015943">
    <property type="entry name" value="WD40/YVTN_repeat-like_dom_sf"/>
</dbReference>
<organism evidence="1 2">
    <name type="scientific">Psychrosphaera algicola</name>
    <dbReference type="NCBI Taxonomy" id="3023714"/>
    <lineage>
        <taxon>Bacteria</taxon>
        <taxon>Pseudomonadati</taxon>
        <taxon>Pseudomonadota</taxon>
        <taxon>Gammaproteobacteria</taxon>
        <taxon>Alteromonadales</taxon>
        <taxon>Pseudoalteromonadaceae</taxon>
        <taxon>Psychrosphaera</taxon>
    </lineage>
</organism>
<dbReference type="Gene3D" id="2.130.10.10">
    <property type="entry name" value="YVTN repeat-like/Quinoprotein amine dehydrogenase"/>
    <property type="match status" value="2"/>
</dbReference>
<reference evidence="1 2" key="1">
    <citation type="submission" date="2023-01" db="EMBL/GenBank/DDBJ databases">
        <title>Psychrosphaera sp. nov., isolated from marine algae.</title>
        <authorList>
            <person name="Bayburt H."/>
            <person name="Choi B.J."/>
            <person name="Kim J.M."/>
            <person name="Choi D.G."/>
            <person name="Jeon C.O."/>
        </authorList>
    </citation>
    <scope>NUCLEOTIDE SEQUENCE [LARGE SCALE GENOMIC DNA]</scope>
    <source>
        <strain evidence="1 2">G1-22</strain>
    </source>
</reference>
<keyword evidence="2" id="KW-1185">Reference proteome</keyword>
<dbReference type="SUPFAM" id="SSF50998">
    <property type="entry name" value="Quinoprotein alcohol dehydrogenase-like"/>
    <property type="match status" value="1"/>
</dbReference>
<proteinExistence type="predicted"/>
<protein>
    <recommendedName>
        <fullName evidence="3">Two component regulator propeller</fullName>
    </recommendedName>
</protein>
<evidence type="ECO:0008006" key="3">
    <source>
        <dbReference type="Google" id="ProtNLM"/>
    </source>
</evidence>
<name>A0ABT5FGW2_9GAMM</name>
<comment type="caution">
    <text evidence="1">The sequence shown here is derived from an EMBL/GenBank/DDBJ whole genome shotgun (WGS) entry which is preliminary data.</text>
</comment>
<dbReference type="Proteomes" id="UP001528411">
    <property type="component" value="Unassembled WGS sequence"/>
</dbReference>
<evidence type="ECO:0000313" key="2">
    <source>
        <dbReference type="Proteomes" id="UP001528411"/>
    </source>
</evidence>
<dbReference type="InterPro" id="IPR011047">
    <property type="entry name" value="Quinoprotein_ADH-like_sf"/>
</dbReference>
<evidence type="ECO:0000313" key="1">
    <source>
        <dbReference type="EMBL" id="MDC2890227.1"/>
    </source>
</evidence>